<evidence type="ECO:0000313" key="2">
    <source>
        <dbReference type="Proteomes" id="UP000193244"/>
    </source>
</evidence>
<dbReference type="STRING" id="150121.SAMN06296010_0804"/>
<evidence type="ECO:0000313" key="1">
    <source>
        <dbReference type="EMBL" id="SMG17689.1"/>
    </source>
</evidence>
<protein>
    <submittedName>
        <fullName evidence="1">Uncharacterized protein</fullName>
    </submittedName>
</protein>
<organism evidence="1 2">
    <name type="scientific">Agreia pratensis</name>
    <dbReference type="NCBI Taxonomy" id="150121"/>
    <lineage>
        <taxon>Bacteria</taxon>
        <taxon>Bacillati</taxon>
        <taxon>Actinomycetota</taxon>
        <taxon>Actinomycetes</taxon>
        <taxon>Micrococcales</taxon>
        <taxon>Microbacteriaceae</taxon>
        <taxon>Agreia</taxon>
    </lineage>
</organism>
<keyword evidence="2" id="KW-1185">Reference proteome</keyword>
<reference evidence="2" key="1">
    <citation type="submission" date="2017-04" db="EMBL/GenBank/DDBJ databases">
        <authorList>
            <person name="Varghese N."/>
            <person name="Submissions S."/>
        </authorList>
    </citation>
    <scope>NUCLEOTIDE SEQUENCE [LARGE SCALE GENOMIC DNA]</scope>
    <source>
        <strain evidence="2">VKM Ac-2510</strain>
    </source>
</reference>
<dbReference type="Proteomes" id="UP000193244">
    <property type="component" value="Unassembled WGS sequence"/>
</dbReference>
<dbReference type="RefSeq" id="WP_085483126.1">
    <property type="nucleotide sequence ID" value="NZ_FXAY01000001.1"/>
</dbReference>
<dbReference type="OrthoDB" id="5078000at2"/>
<name>A0A1X7IRB8_9MICO</name>
<dbReference type="AlphaFoldDB" id="A0A1X7IRB8"/>
<sequence>MIAHSTASPTRQAVSLVRLSPTEWRVSDPRVSAHDAASLLGFIEARGPIFEVTLVNRGVASHTARSLDDALELFA</sequence>
<proteinExistence type="predicted"/>
<accession>A0A1X7IRB8</accession>
<dbReference type="EMBL" id="FXAY01000001">
    <property type="protein sequence ID" value="SMG17689.1"/>
    <property type="molecule type" value="Genomic_DNA"/>
</dbReference>
<gene>
    <name evidence="1" type="ORF">SAMN06296010_0804</name>
</gene>